<dbReference type="NCBIfam" id="TIGR00254">
    <property type="entry name" value="GGDEF"/>
    <property type="match status" value="1"/>
</dbReference>
<keyword evidence="1" id="KW-0175">Coiled coil</keyword>
<dbReference type="PANTHER" id="PTHR33121:SF79">
    <property type="entry name" value="CYCLIC DI-GMP PHOSPHODIESTERASE PDED-RELATED"/>
    <property type="match status" value="1"/>
</dbReference>
<evidence type="ECO:0000259" key="3">
    <source>
        <dbReference type="PROSITE" id="PS50883"/>
    </source>
</evidence>
<dbReference type="SMART" id="SM00052">
    <property type="entry name" value="EAL"/>
    <property type="match status" value="1"/>
</dbReference>
<evidence type="ECO:0000259" key="4">
    <source>
        <dbReference type="PROSITE" id="PS50887"/>
    </source>
</evidence>
<dbReference type="AlphaFoldDB" id="A0A9E4K6M0"/>
<dbReference type="Pfam" id="PF00990">
    <property type="entry name" value="GGDEF"/>
    <property type="match status" value="1"/>
</dbReference>
<evidence type="ECO:0000256" key="2">
    <source>
        <dbReference type="SAM" id="Phobius"/>
    </source>
</evidence>
<dbReference type="InterPro" id="IPR001633">
    <property type="entry name" value="EAL_dom"/>
</dbReference>
<dbReference type="Gene3D" id="3.30.70.270">
    <property type="match status" value="1"/>
</dbReference>
<dbReference type="CDD" id="cd01949">
    <property type="entry name" value="GGDEF"/>
    <property type="match status" value="1"/>
</dbReference>
<evidence type="ECO:0000313" key="5">
    <source>
        <dbReference type="EMBL" id="MCG7939765.1"/>
    </source>
</evidence>
<proteinExistence type="predicted"/>
<dbReference type="InterPro" id="IPR035919">
    <property type="entry name" value="EAL_sf"/>
</dbReference>
<dbReference type="SUPFAM" id="SSF55073">
    <property type="entry name" value="Nucleotide cyclase"/>
    <property type="match status" value="1"/>
</dbReference>
<dbReference type="SMART" id="SM00267">
    <property type="entry name" value="GGDEF"/>
    <property type="match status" value="1"/>
</dbReference>
<dbReference type="CDD" id="cd01948">
    <property type="entry name" value="EAL"/>
    <property type="match status" value="1"/>
</dbReference>
<evidence type="ECO:0000256" key="1">
    <source>
        <dbReference type="SAM" id="Coils"/>
    </source>
</evidence>
<feature type="coiled-coil region" evidence="1">
    <location>
        <begin position="293"/>
        <end position="320"/>
    </location>
</feature>
<reference evidence="5" key="1">
    <citation type="journal article" date="2021" name="Proc. Natl. Acad. Sci. U.S.A.">
        <title>Global biogeography of chemosynthetic symbionts reveals both localized and globally distributed symbiont groups. .</title>
        <authorList>
            <person name="Osvatic J.T."/>
            <person name="Wilkins L.G.E."/>
            <person name="Leibrecht L."/>
            <person name="Leray M."/>
            <person name="Zauner S."/>
            <person name="Polzin J."/>
            <person name="Camacho Y."/>
            <person name="Gros O."/>
            <person name="van Gils J.A."/>
            <person name="Eisen J.A."/>
            <person name="Petersen J.M."/>
            <person name="Yuen B."/>
        </authorList>
    </citation>
    <scope>NUCLEOTIDE SEQUENCE</scope>
    <source>
        <strain evidence="5">MAGL173</strain>
    </source>
</reference>
<evidence type="ECO:0000313" key="6">
    <source>
        <dbReference type="Proteomes" id="UP000886687"/>
    </source>
</evidence>
<dbReference type="PANTHER" id="PTHR33121">
    <property type="entry name" value="CYCLIC DI-GMP PHOSPHODIESTERASE PDEF"/>
    <property type="match status" value="1"/>
</dbReference>
<feature type="domain" description="GGDEF" evidence="4">
    <location>
        <begin position="348"/>
        <end position="482"/>
    </location>
</feature>
<protein>
    <submittedName>
        <fullName evidence="5">Bifunctional diguanylate cyclase/phosphodiesterase</fullName>
    </submittedName>
</protein>
<dbReference type="InterPro" id="IPR029787">
    <property type="entry name" value="Nucleotide_cyclase"/>
</dbReference>
<dbReference type="EMBL" id="JAEPDI010000009">
    <property type="protein sequence ID" value="MCG7939765.1"/>
    <property type="molecule type" value="Genomic_DNA"/>
</dbReference>
<dbReference type="InterPro" id="IPR043128">
    <property type="entry name" value="Rev_trsase/Diguanyl_cyclase"/>
</dbReference>
<dbReference type="PROSITE" id="PS50883">
    <property type="entry name" value="EAL"/>
    <property type="match status" value="1"/>
</dbReference>
<dbReference type="GO" id="GO:0071111">
    <property type="term" value="F:cyclic-guanylate-specific phosphodiesterase activity"/>
    <property type="evidence" value="ECO:0007669"/>
    <property type="project" value="InterPro"/>
</dbReference>
<feature type="transmembrane region" description="Helical" evidence="2">
    <location>
        <begin position="6"/>
        <end position="26"/>
    </location>
</feature>
<keyword evidence="2" id="KW-1133">Transmembrane helix</keyword>
<keyword evidence="2" id="KW-0812">Transmembrane</keyword>
<dbReference type="SUPFAM" id="SSF141868">
    <property type="entry name" value="EAL domain-like"/>
    <property type="match status" value="1"/>
</dbReference>
<gene>
    <name evidence="5" type="ORF">JAZ04_13045</name>
</gene>
<dbReference type="InterPro" id="IPR000160">
    <property type="entry name" value="GGDEF_dom"/>
</dbReference>
<feature type="domain" description="EAL" evidence="3">
    <location>
        <begin position="493"/>
        <end position="742"/>
    </location>
</feature>
<organism evidence="5 6">
    <name type="scientific">Candidatus Thiodiazotropha lotti</name>
    <dbReference type="NCBI Taxonomy" id="2792787"/>
    <lineage>
        <taxon>Bacteria</taxon>
        <taxon>Pseudomonadati</taxon>
        <taxon>Pseudomonadota</taxon>
        <taxon>Gammaproteobacteria</taxon>
        <taxon>Chromatiales</taxon>
        <taxon>Sedimenticolaceae</taxon>
        <taxon>Candidatus Thiodiazotropha</taxon>
    </lineage>
</organism>
<accession>A0A9E4K6M0</accession>
<name>A0A9E4K6M0_9GAMM</name>
<keyword evidence="2" id="KW-0472">Membrane</keyword>
<sequence length="746" mass="84786">MQFRPIPLSLFTTFFVAIFLLLLFSLGRLTYLEIEKLNDRFHNANQQLGDQEITSALTESLNTISKKTHQLARWEEVVQQLQQPTYYTYWYRHRAKQNRFTSDYILDLALYDVEGNVLASIDTSLLPDHIENDQLGQTIKISEHQPFVTVIKPVVNRHTNQLLGYISTLNQLMPIIESHHFSNADPATLNIDIEQSENLSSEQFKQHLHYRLISTPYSQAIQSELADFLLRLAAITAILTLLIFPLAAWLVSRPIMAITHHINELKQYPYKKFDPVKDAPLLITELDTIRQSLDSYHNQLNQVNTTLDERNQQLQHLTQRDNLTGVLNRSAFDDYWNEISQLTGSKKLQTFLMLFDINHFKALNDSYGHQAGDDVLITIAQLINSMLRGREQLFRLGGDEFVTILIGDNHRKAMQLAKQCHLAISNYPFEKLGILEPVRMSIGLAQSSTEDDSNLNTLLWQADVAVHFAKRPGYSNIVSFSAELAQHAQGLFSNRTQSVVFDAIDNGSGLVLFYQPIVNLETGQAEYYEALVRISHEDQLIMPSHIFPLVEARSLELDLDRQVIRKICADLKADKIPDGSGVSINLSAPTIVDSDLTNWLETLIPYTGQYKLLIEVTETALITQLETARKNLNKLRSMGFRIALDDFGSGYSSIRYLGTMPVDVVKFDITLTRLLDEPESNPILDHLAQMINESGHLLVAEGIETRSAATQLRQLGFRYGQGYYFGKPKGEISAKQDYKNPLNFSA</sequence>
<feature type="transmembrane region" description="Helical" evidence="2">
    <location>
        <begin position="228"/>
        <end position="251"/>
    </location>
</feature>
<dbReference type="PROSITE" id="PS50887">
    <property type="entry name" value="GGDEF"/>
    <property type="match status" value="1"/>
</dbReference>
<dbReference type="Gene3D" id="3.20.20.450">
    <property type="entry name" value="EAL domain"/>
    <property type="match status" value="1"/>
</dbReference>
<comment type="caution">
    <text evidence="5">The sequence shown here is derived from an EMBL/GenBank/DDBJ whole genome shotgun (WGS) entry which is preliminary data.</text>
</comment>
<dbReference type="InterPro" id="IPR050706">
    <property type="entry name" value="Cyclic-di-GMP_PDE-like"/>
</dbReference>
<dbReference type="Pfam" id="PF00563">
    <property type="entry name" value="EAL"/>
    <property type="match status" value="1"/>
</dbReference>
<dbReference type="Proteomes" id="UP000886687">
    <property type="component" value="Unassembled WGS sequence"/>
</dbReference>